<dbReference type="EMBL" id="VOPW01000001">
    <property type="protein sequence ID" value="TXC67529.1"/>
    <property type="molecule type" value="Genomic_DNA"/>
</dbReference>
<evidence type="ECO:0000256" key="3">
    <source>
        <dbReference type="ARBA" id="ARBA00022692"/>
    </source>
</evidence>
<feature type="region of interest" description="Disordered" evidence="6">
    <location>
        <begin position="1"/>
        <end position="29"/>
    </location>
</feature>
<dbReference type="GO" id="GO:0005886">
    <property type="term" value="C:plasma membrane"/>
    <property type="evidence" value="ECO:0007669"/>
    <property type="project" value="UniProtKB-SubCell"/>
</dbReference>
<dbReference type="InterPro" id="IPR029151">
    <property type="entry name" value="Sensor-like_sf"/>
</dbReference>
<evidence type="ECO:0000256" key="2">
    <source>
        <dbReference type="ARBA" id="ARBA00022475"/>
    </source>
</evidence>
<keyword evidence="2" id="KW-1003">Cell membrane</keyword>
<keyword evidence="4" id="KW-1133">Transmembrane helix</keyword>
<sequence length="93" mass="9673">MGSLPDQAEGTTAIHVGDTSVASSRQRLQGQRAIGEVVDDEVGSTVLDSGRPWLGTRSFGGLSHVAGYEPLVDGEGRRVGMLMAAFPTARTCA</sequence>
<evidence type="ECO:0000256" key="1">
    <source>
        <dbReference type="ARBA" id="ARBA00004651"/>
    </source>
</evidence>
<protein>
    <recommendedName>
        <fullName evidence="7">Single cache domain-containing protein</fullName>
    </recommendedName>
</protein>
<reference evidence="8 9" key="1">
    <citation type="submission" date="2019-08" db="EMBL/GenBank/DDBJ databases">
        <authorList>
            <person name="Khan S.A."/>
            <person name="Jeon C.O."/>
            <person name="Jeong S.E."/>
        </authorList>
    </citation>
    <scope>NUCLEOTIDE SEQUENCE [LARGE SCALE GENOMIC DNA]</scope>
    <source>
        <strain evidence="9">IMCC1728</strain>
    </source>
</reference>
<keyword evidence="9" id="KW-1185">Reference proteome</keyword>
<dbReference type="Proteomes" id="UP000321832">
    <property type="component" value="Unassembled WGS sequence"/>
</dbReference>
<gene>
    <name evidence="8" type="ORF">FSC37_13645</name>
</gene>
<dbReference type="Pfam" id="PF17202">
    <property type="entry name" value="sCache_3_3"/>
    <property type="match status" value="1"/>
</dbReference>
<dbReference type="InterPro" id="IPR033463">
    <property type="entry name" value="sCache_3"/>
</dbReference>
<keyword evidence="3" id="KW-0812">Transmembrane</keyword>
<evidence type="ECO:0000259" key="7">
    <source>
        <dbReference type="Pfam" id="PF17202"/>
    </source>
</evidence>
<evidence type="ECO:0000256" key="4">
    <source>
        <dbReference type="ARBA" id="ARBA00022989"/>
    </source>
</evidence>
<organism evidence="8 9">
    <name type="scientific">Piscinibacter aquaticus</name>
    <dbReference type="NCBI Taxonomy" id="392597"/>
    <lineage>
        <taxon>Bacteria</taxon>
        <taxon>Pseudomonadati</taxon>
        <taxon>Pseudomonadota</taxon>
        <taxon>Betaproteobacteria</taxon>
        <taxon>Burkholderiales</taxon>
        <taxon>Sphaerotilaceae</taxon>
        <taxon>Piscinibacter</taxon>
    </lineage>
</organism>
<accession>A0A5C6U410</accession>
<proteinExistence type="predicted"/>
<evidence type="ECO:0000313" key="9">
    <source>
        <dbReference type="Proteomes" id="UP000321832"/>
    </source>
</evidence>
<dbReference type="SUPFAM" id="SSF103190">
    <property type="entry name" value="Sensory domain-like"/>
    <property type="match status" value="1"/>
</dbReference>
<dbReference type="AlphaFoldDB" id="A0A5C6U410"/>
<comment type="subcellular location">
    <subcellularLocation>
        <location evidence="1">Cell membrane</location>
        <topology evidence="1">Multi-pass membrane protein</topology>
    </subcellularLocation>
</comment>
<feature type="compositionally biased region" description="Polar residues" evidence="6">
    <location>
        <begin position="20"/>
        <end position="29"/>
    </location>
</feature>
<keyword evidence="5" id="KW-0472">Membrane</keyword>
<evidence type="ECO:0000313" key="8">
    <source>
        <dbReference type="EMBL" id="TXC67529.1"/>
    </source>
</evidence>
<name>A0A5C6U410_9BURK</name>
<evidence type="ECO:0000256" key="5">
    <source>
        <dbReference type="ARBA" id="ARBA00023136"/>
    </source>
</evidence>
<evidence type="ECO:0000256" key="6">
    <source>
        <dbReference type="SAM" id="MobiDB-lite"/>
    </source>
</evidence>
<feature type="domain" description="Single cache" evidence="7">
    <location>
        <begin position="7"/>
        <end position="89"/>
    </location>
</feature>
<comment type="caution">
    <text evidence="8">The sequence shown here is derived from an EMBL/GenBank/DDBJ whole genome shotgun (WGS) entry which is preliminary data.</text>
</comment>